<dbReference type="AlphaFoldDB" id="A0A6V8MQK0"/>
<dbReference type="Proteomes" id="UP000568888">
    <property type="component" value="Unassembled WGS sequence"/>
</dbReference>
<evidence type="ECO:0000259" key="3">
    <source>
        <dbReference type="Pfam" id="PF09835"/>
    </source>
</evidence>
<keyword evidence="7" id="KW-1185">Reference proteome</keyword>
<dbReference type="Pfam" id="PF00535">
    <property type="entry name" value="Glycos_transf_2"/>
    <property type="match status" value="1"/>
</dbReference>
<dbReference type="GO" id="GO:0016740">
    <property type="term" value="F:transferase activity"/>
    <property type="evidence" value="ECO:0007669"/>
    <property type="project" value="UniProtKB-KW"/>
</dbReference>
<name>A0A6V8MQK0_9BACT</name>
<reference evidence="4" key="2">
    <citation type="journal article" date="2021" name="Int. J. Syst. Evol. Microbiol.">
        <title>Geomonas silvestris sp. nov., Geomonas paludis sp. nov. and Geomonas limicola sp. nov., isolated from terrestrial environments, and emended description of the genus Geomonas.</title>
        <authorList>
            <person name="Itoh H."/>
            <person name="Xu Z."/>
            <person name="Masuda Y."/>
            <person name="Ushijima N."/>
            <person name="Hayakawa C."/>
            <person name="Shiratori Y."/>
            <person name="Senoo K."/>
        </authorList>
    </citation>
    <scope>NUCLEOTIDE SEQUENCE</scope>
    <source>
        <strain evidence="4">Red736</strain>
    </source>
</reference>
<sequence length="397" mass="44026">MSEVKTGREQWPRTLVLVPVYNHAATLRDVVQKALDQGLEVLVVDDGSTDGSLDRVADLPILRHRLPCNQGKGGAILAGAELARAAGYEALLTIDADGQHDPADAPGILDVGSSAWPCIVMGAREMETDNVPRSSVFGRSFSNFWVRIECGRTLPDTQSGYRLYPVAFLEGDRFITRRYTFEIEVLVRGCWAGLPLLSAPVSVYYPPGDERVSHFHKFKDNFRLTCLHTFLVTRSLIPWPHRRLFKGAGEEGRLPSILRPAKFFRALCREHSSDVELAAAVWLGIFVGALPIIPFGIAATVYAAHRLHLNKLAAVGAGNLCIAPFVPFVCIEVGHYLRYGSFWYDFNRHTLLEEVHHRLWEWLLGSLLVGPLLGAVGAVATYLLVRALRGRLAPTQR</sequence>
<dbReference type="CDD" id="cd04179">
    <property type="entry name" value="DPM_DPG-synthase_like"/>
    <property type="match status" value="1"/>
</dbReference>
<keyword evidence="4" id="KW-0808">Transferase</keyword>
<gene>
    <name evidence="4" type="ORF">GMPD_02650</name>
    <name evidence="5" type="ORF">M1B72_21915</name>
</gene>
<feature type="domain" description="Glycosyltransferase 2-like" evidence="2">
    <location>
        <begin position="16"/>
        <end position="127"/>
    </location>
</feature>
<dbReference type="InterPro" id="IPR029044">
    <property type="entry name" value="Nucleotide-diphossugar_trans"/>
</dbReference>
<dbReference type="InterPro" id="IPR050256">
    <property type="entry name" value="Glycosyltransferase_2"/>
</dbReference>
<proteinExistence type="predicted"/>
<evidence type="ECO:0000313" key="4">
    <source>
        <dbReference type="EMBL" id="GFO62346.1"/>
    </source>
</evidence>
<evidence type="ECO:0000313" key="7">
    <source>
        <dbReference type="Proteomes" id="UP000831485"/>
    </source>
</evidence>
<dbReference type="Gene3D" id="3.90.550.10">
    <property type="entry name" value="Spore Coat Polysaccharide Biosynthesis Protein SpsA, Chain A"/>
    <property type="match status" value="1"/>
</dbReference>
<protein>
    <submittedName>
        <fullName evidence="5">DUF2062 domain-containing protein</fullName>
    </submittedName>
    <submittedName>
        <fullName evidence="4">Glycosyl transferase</fullName>
    </submittedName>
</protein>
<feature type="domain" description="DUF2062" evidence="3">
    <location>
        <begin position="263"/>
        <end position="391"/>
    </location>
</feature>
<feature type="transmembrane region" description="Helical" evidence="1">
    <location>
        <begin position="359"/>
        <end position="385"/>
    </location>
</feature>
<dbReference type="RefSeq" id="WP_183344280.1">
    <property type="nucleotide sequence ID" value="NZ_BLXY01000001.1"/>
</dbReference>
<dbReference type="EMBL" id="BLXY01000001">
    <property type="protein sequence ID" value="GFO62346.1"/>
    <property type="molecule type" value="Genomic_DNA"/>
</dbReference>
<dbReference type="Proteomes" id="UP000831485">
    <property type="component" value="Chromosome"/>
</dbReference>
<dbReference type="Pfam" id="PF09835">
    <property type="entry name" value="DUF2062"/>
    <property type="match status" value="1"/>
</dbReference>
<feature type="transmembrane region" description="Helical" evidence="1">
    <location>
        <begin position="279"/>
        <end position="304"/>
    </location>
</feature>
<reference evidence="5" key="3">
    <citation type="submission" date="2022-04" db="EMBL/GenBank/DDBJ databases">
        <authorList>
            <person name="Liu G."/>
        </authorList>
    </citation>
    <scope>NUCLEOTIDE SEQUENCE</scope>
    <source>
        <strain evidence="5">RG22</strain>
    </source>
</reference>
<reference evidence="6" key="1">
    <citation type="submission" date="2020-06" db="EMBL/GenBank/DDBJ databases">
        <title>Draft genomic sequecing of Geomonas sp. Red736.</title>
        <authorList>
            <person name="Itoh H."/>
            <person name="Xu Z.X."/>
            <person name="Ushijima N."/>
            <person name="Masuda Y."/>
            <person name="Shiratori Y."/>
            <person name="Senoo K."/>
        </authorList>
    </citation>
    <scope>NUCLEOTIDE SEQUENCE [LARGE SCALE GENOMIC DNA]</scope>
    <source>
        <strain evidence="6">Red736</strain>
    </source>
</reference>
<evidence type="ECO:0000256" key="1">
    <source>
        <dbReference type="SAM" id="Phobius"/>
    </source>
</evidence>
<keyword evidence="1" id="KW-0472">Membrane</keyword>
<dbReference type="SUPFAM" id="SSF53448">
    <property type="entry name" value="Nucleotide-diphospho-sugar transferases"/>
    <property type="match status" value="1"/>
</dbReference>
<evidence type="ECO:0000313" key="5">
    <source>
        <dbReference type="EMBL" id="UPU36062.1"/>
    </source>
</evidence>
<organism evidence="4 6">
    <name type="scientific">Geomonas paludis</name>
    <dbReference type="NCBI Taxonomy" id="2740185"/>
    <lineage>
        <taxon>Bacteria</taxon>
        <taxon>Pseudomonadati</taxon>
        <taxon>Thermodesulfobacteriota</taxon>
        <taxon>Desulfuromonadia</taxon>
        <taxon>Geobacterales</taxon>
        <taxon>Geobacteraceae</taxon>
        <taxon>Geomonas</taxon>
    </lineage>
</organism>
<dbReference type="InterPro" id="IPR001173">
    <property type="entry name" value="Glyco_trans_2-like"/>
</dbReference>
<evidence type="ECO:0000259" key="2">
    <source>
        <dbReference type="Pfam" id="PF00535"/>
    </source>
</evidence>
<evidence type="ECO:0000313" key="6">
    <source>
        <dbReference type="Proteomes" id="UP000568888"/>
    </source>
</evidence>
<accession>A0A6V8MQK0</accession>
<dbReference type="PANTHER" id="PTHR48090:SF7">
    <property type="entry name" value="RFBJ PROTEIN"/>
    <property type="match status" value="1"/>
</dbReference>
<feature type="transmembrane region" description="Helical" evidence="1">
    <location>
        <begin position="316"/>
        <end position="339"/>
    </location>
</feature>
<keyword evidence="1" id="KW-1133">Transmembrane helix</keyword>
<dbReference type="PANTHER" id="PTHR48090">
    <property type="entry name" value="UNDECAPRENYL-PHOSPHATE 4-DEOXY-4-FORMAMIDO-L-ARABINOSE TRANSFERASE-RELATED"/>
    <property type="match status" value="1"/>
</dbReference>
<dbReference type="InterPro" id="IPR018639">
    <property type="entry name" value="DUF2062"/>
</dbReference>
<keyword evidence="1" id="KW-0812">Transmembrane</keyword>
<dbReference type="EMBL" id="CP096574">
    <property type="protein sequence ID" value="UPU36062.1"/>
    <property type="molecule type" value="Genomic_DNA"/>
</dbReference>